<sequence length="91" mass="9601">MRSTLAAFGPTPQSFPPLMMLVITPYPGTRPAALSAAVGVQLPRMTSWHDGLGDCAVIQNQMAVLKEITGSVDTRSGLLTRSTCSASPAIW</sequence>
<protein>
    <submittedName>
        <fullName evidence="1">CHI8</fullName>
    </submittedName>
</protein>
<dbReference type="EMBL" id="GBRH01253364">
    <property type="protein sequence ID" value="JAD44531.1"/>
    <property type="molecule type" value="Transcribed_RNA"/>
</dbReference>
<reference evidence="1" key="1">
    <citation type="submission" date="2014-09" db="EMBL/GenBank/DDBJ databases">
        <authorList>
            <person name="Magalhaes I.L.F."/>
            <person name="Oliveira U."/>
            <person name="Santos F.R."/>
            <person name="Vidigal T.H.D.A."/>
            <person name="Brescovit A.D."/>
            <person name="Santos A.J."/>
        </authorList>
    </citation>
    <scope>NUCLEOTIDE SEQUENCE</scope>
    <source>
        <tissue evidence="1">Shoot tissue taken approximately 20 cm above the soil surface</tissue>
    </source>
</reference>
<proteinExistence type="predicted"/>
<accession>A0A0A9A0C7</accession>
<dbReference type="AlphaFoldDB" id="A0A0A9A0C7"/>
<name>A0A0A9A0C7_ARUDO</name>
<reference evidence="1" key="2">
    <citation type="journal article" date="2015" name="Data Brief">
        <title>Shoot transcriptome of the giant reed, Arundo donax.</title>
        <authorList>
            <person name="Barrero R.A."/>
            <person name="Guerrero F.D."/>
            <person name="Moolhuijzen P."/>
            <person name="Goolsby J.A."/>
            <person name="Tidwell J."/>
            <person name="Bellgard S.E."/>
            <person name="Bellgard M.I."/>
        </authorList>
    </citation>
    <scope>NUCLEOTIDE SEQUENCE</scope>
    <source>
        <tissue evidence="1">Shoot tissue taken approximately 20 cm above the soil surface</tissue>
    </source>
</reference>
<evidence type="ECO:0000313" key="1">
    <source>
        <dbReference type="EMBL" id="JAD44531.1"/>
    </source>
</evidence>
<organism evidence="1">
    <name type="scientific">Arundo donax</name>
    <name type="common">Giant reed</name>
    <name type="synonym">Donax arundinaceus</name>
    <dbReference type="NCBI Taxonomy" id="35708"/>
    <lineage>
        <taxon>Eukaryota</taxon>
        <taxon>Viridiplantae</taxon>
        <taxon>Streptophyta</taxon>
        <taxon>Embryophyta</taxon>
        <taxon>Tracheophyta</taxon>
        <taxon>Spermatophyta</taxon>
        <taxon>Magnoliopsida</taxon>
        <taxon>Liliopsida</taxon>
        <taxon>Poales</taxon>
        <taxon>Poaceae</taxon>
        <taxon>PACMAD clade</taxon>
        <taxon>Arundinoideae</taxon>
        <taxon>Arundineae</taxon>
        <taxon>Arundo</taxon>
    </lineage>
</organism>